<gene>
    <name evidence="2" type="ORF">Pla144_41430</name>
</gene>
<accession>A0A5C6CCX9</accession>
<dbReference type="Proteomes" id="UP000318437">
    <property type="component" value="Unassembled WGS sequence"/>
</dbReference>
<comment type="caution">
    <text evidence="2">The sequence shown here is derived from an EMBL/GenBank/DDBJ whole genome shotgun (WGS) entry which is preliminary data.</text>
</comment>
<dbReference type="AlphaFoldDB" id="A0A5C6CCX9"/>
<keyword evidence="1" id="KW-0472">Membrane</keyword>
<reference evidence="2 3" key="1">
    <citation type="submission" date="2019-02" db="EMBL/GenBank/DDBJ databases">
        <title>Deep-cultivation of Planctomycetes and their phenomic and genomic characterization uncovers novel biology.</title>
        <authorList>
            <person name="Wiegand S."/>
            <person name="Jogler M."/>
            <person name="Boedeker C."/>
            <person name="Pinto D."/>
            <person name="Vollmers J."/>
            <person name="Rivas-Marin E."/>
            <person name="Kohn T."/>
            <person name="Peeters S.H."/>
            <person name="Heuer A."/>
            <person name="Rast P."/>
            <person name="Oberbeckmann S."/>
            <person name="Bunk B."/>
            <person name="Jeske O."/>
            <person name="Meyerdierks A."/>
            <person name="Storesund J.E."/>
            <person name="Kallscheuer N."/>
            <person name="Luecker S."/>
            <person name="Lage O.M."/>
            <person name="Pohl T."/>
            <person name="Merkel B.J."/>
            <person name="Hornburger P."/>
            <person name="Mueller R.-W."/>
            <person name="Bruemmer F."/>
            <person name="Labrenz M."/>
            <person name="Spormann A.M."/>
            <person name="Op Den Camp H."/>
            <person name="Overmann J."/>
            <person name="Amann R."/>
            <person name="Jetten M.S.M."/>
            <person name="Mascher T."/>
            <person name="Medema M.H."/>
            <person name="Devos D.P."/>
            <person name="Kaster A.-K."/>
            <person name="Ovreas L."/>
            <person name="Rohde M."/>
            <person name="Galperin M.Y."/>
            <person name="Jogler C."/>
        </authorList>
    </citation>
    <scope>NUCLEOTIDE SEQUENCE [LARGE SCALE GENOMIC DNA]</scope>
    <source>
        <strain evidence="2 3">Pla144</strain>
    </source>
</reference>
<keyword evidence="1" id="KW-0812">Transmembrane</keyword>
<name>A0A5C6CCX9_9BACT</name>
<proteinExistence type="predicted"/>
<feature type="transmembrane region" description="Helical" evidence="1">
    <location>
        <begin position="31"/>
        <end position="50"/>
    </location>
</feature>
<organism evidence="2 3">
    <name type="scientific">Bythopirellula polymerisocia</name>
    <dbReference type="NCBI Taxonomy" id="2528003"/>
    <lineage>
        <taxon>Bacteria</taxon>
        <taxon>Pseudomonadati</taxon>
        <taxon>Planctomycetota</taxon>
        <taxon>Planctomycetia</taxon>
        <taxon>Pirellulales</taxon>
        <taxon>Lacipirellulaceae</taxon>
        <taxon>Bythopirellula</taxon>
    </lineage>
</organism>
<protein>
    <submittedName>
        <fullName evidence="2">Uncharacterized protein</fullName>
    </submittedName>
</protein>
<keyword evidence="3" id="KW-1185">Reference proteome</keyword>
<keyword evidence="1" id="KW-1133">Transmembrane helix</keyword>
<evidence type="ECO:0000313" key="2">
    <source>
        <dbReference type="EMBL" id="TWU22683.1"/>
    </source>
</evidence>
<sequence length="103" mass="11268">MLSLTGDLADGRDWCTSLAPEGLHLKAHPDLLAWSCFLGGVIRIIGLYFSGSMFFGYPRRGGILPSLGATLEVSAAPLVTQKHKEKTDGIEYDQEFEVRSDPK</sequence>
<dbReference type="EMBL" id="SJPS01000007">
    <property type="protein sequence ID" value="TWU22683.1"/>
    <property type="molecule type" value="Genomic_DNA"/>
</dbReference>
<evidence type="ECO:0000256" key="1">
    <source>
        <dbReference type="SAM" id="Phobius"/>
    </source>
</evidence>
<evidence type="ECO:0000313" key="3">
    <source>
        <dbReference type="Proteomes" id="UP000318437"/>
    </source>
</evidence>